<organism evidence="11 12">
    <name type="scientific">Thermohalobacter berrensis</name>
    <dbReference type="NCBI Taxonomy" id="99594"/>
    <lineage>
        <taxon>Bacteria</taxon>
        <taxon>Bacillati</taxon>
        <taxon>Bacillota</taxon>
        <taxon>Tissierellia</taxon>
        <taxon>Tissierellales</taxon>
        <taxon>Thermohalobacteraceae</taxon>
        <taxon>Thermohalobacter</taxon>
    </lineage>
</organism>
<dbReference type="Pfam" id="PF02378">
    <property type="entry name" value="PTS_EIIC"/>
    <property type="match status" value="1"/>
</dbReference>
<evidence type="ECO:0000259" key="10">
    <source>
        <dbReference type="PROSITE" id="PS51105"/>
    </source>
</evidence>
<evidence type="ECO:0000256" key="1">
    <source>
        <dbReference type="ARBA" id="ARBA00004651"/>
    </source>
</evidence>
<dbReference type="InterPro" id="IPR004796">
    <property type="entry name" value="PTS_IIC_cello"/>
</dbReference>
<sequence>MNKFFNWLEEKFVPIMAKFGNQRHILAIRDGFISAMPLMIVGSFLLILAFPPFKEGTNFFLAKAWMNFASKYFDNLMMPFNMTMGIMTIFISIGIGYSLAKSYGLDALSGGMLSLMSFLLVAAQMKDGGLPTAFLGGTGIFTAILTSIFSIEILRFLKKKNWTIKLPEGVPPRIAVSFEALIPVFMCVIIFYPLSILVKTTTGMSIPAAIMKLFEPLLIASDSLGAVIIAALLCHLLWFAGIHGASIVSGIMQTFWLTNLAANQEALRMGEALPKIFMEPFWAFYIVIGGSGATLALTMLYLKSKSSHLKSIGKVAILPALFNINEPVIFGTPIVMNPVFFIPFVLAPIVNGTIAYIVLKLGLVSRIVALPPWTTPAPIGAMWAAGWDIKAAILVLVLAVVSGMIYYPFVKIHENRTEQDQEDKVAA</sequence>
<comment type="caution">
    <text evidence="11">The sequence shown here is derived from an EMBL/GenBank/DDBJ whole genome shotgun (WGS) entry which is preliminary data.</text>
</comment>
<feature type="transmembrane region" description="Helical" evidence="9">
    <location>
        <begin position="217"/>
        <end position="238"/>
    </location>
</feature>
<keyword evidence="3 8" id="KW-1003">Cell membrane</keyword>
<feature type="transmembrane region" description="Helical" evidence="9">
    <location>
        <begin position="339"/>
        <end position="359"/>
    </location>
</feature>
<dbReference type="InterPro" id="IPR051088">
    <property type="entry name" value="PTS_Sugar-EIIC/EIIB"/>
</dbReference>
<feature type="transmembrane region" description="Helical" evidence="9">
    <location>
        <begin position="32"/>
        <end position="53"/>
    </location>
</feature>
<evidence type="ECO:0000256" key="5">
    <source>
        <dbReference type="ARBA" id="ARBA00022692"/>
    </source>
</evidence>
<comment type="subcellular location">
    <subcellularLocation>
        <location evidence="1">Cell membrane</location>
        <topology evidence="1">Multi-pass membrane protein</topology>
    </subcellularLocation>
</comment>
<feature type="transmembrane region" description="Helical" evidence="9">
    <location>
        <begin position="80"/>
        <end position="100"/>
    </location>
</feature>
<feature type="transmembrane region" description="Helical" evidence="9">
    <location>
        <begin position="379"/>
        <end position="407"/>
    </location>
</feature>
<dbReference type="Proteomes" id="UP000284177">
    <property type="component" value="Unassembled WGS sequence"/>
</dbReference>
<dbReference type="OrthoDB" id="1641940at2"/>
<evidence type="ECO:0000256" key="8">
    <source>
        <dbReference type="PIRNR" id="PIRNR006351"/>
    </source>
</evidence>
<keyword evidence="7 8" id="KW-0472">Membrane</keyword>
<evidence type="ECO:0000313" key="11">
    <source>
        <dbReference type="EMBL" id="RKD32306.1"/>
    </source>
</evidence>
<dbReference type="GO" id="GO:0005886">
    <property type="term" value="C:plasma membrane"/>
    <property type="evidence" value="ECO:0007669"/>
    <property type="project" value="UniProtKB-SubCell"/>
</dbReference>
<feature type="domain" description="PTS EIIC type-3" evidence="10">
    <location>
        <begin position="8"/>
        <end position="409"/>
    </location>
</feature>
<reference evidence="11 12" key="1">
    <citation type="submission" date="2016-08" db="EMBL/GenBank/DDBJ databases">
        <title>Novel Firmicutes and Novel Genomes.</title>
        <authorList>
            <person name="Poppleton D.I."/>
            <person name="Gribaldo S."/>
        </authorList>
    </citation>
    <scope>NUCLEOTIDE SEQUENCE [LARGE SCALE GENOMIC DNA]</scope>
    <source>
        <strain evidence="11 12">CTT3</strain>
    </source>
</reference>
<keyword evidence="5 9" id="KW-0812">Transmembrane</keyword>
<dbReference type="GO" id="GO:0008982">
    <property type="term" value="F:protein-N(PI)-phosphohistidine-sugar phosphotransferase activity"/>
    <property type="evidence" value="ECO:0007669"/>
    <property type="project" value="UniProtKB-UniRule"/>
</dbReference>
<name>A0A419T4F9_9FIRM</name>
<evidence type="ECO:0000256" key="9">
    <source>
        <dbReference type="SAM" id="Phobius"/>
    </source>
</evidence>
<keyword evidence="4 8" id="KW-0762">Sugar transport</keyword>
<keyword evidence="6 9" id="KW-1133">Transmembrane helix</keyword>
<dbReference type="PANTHER" id="PTHR33989:SF4">
    <property type="entry name" value="PTS SYSTEM N,N'-DIACETYLCHITOBIOSE-SPECIFIC EIIC COMPONENT"/>
    <property type="match status" value="1"/>
</dbReference>
<evidence type="ECO:0000256" key="4">
    <source>
        <dbReference type="ARBA" id="ARBA00022597"/>
    </source>
</evidence>
<evidence type="ECO:0000256" key="2">
    <source>
        <dbReference type="ARBA" id="ARBA00022448"/>
    </source>
</evidence>
<dbReference type="NCBIfam" id="TIGR00410">
    <property type="entry name" value="lacE"/>
    <property type="match status" value="1"/>
</dbReference>
<accession>A0A419T4F9</accession>
<dbReference type="PROSITE" id="PS51105">
    <property type="entry name" value="PTS_EIIC_TYPE_3"/>
    <property type="match status" value="1"/>
</dbReference>
<dbReference type="GO" id="GO:0009401">
    <property type="term" value="P:phosphoenolpyruvate-dependent sugar phosphotransferase system"/>
    <property type="evidence" value="ECO:0007669"/>
    <property type="project" value="InterPro"/>
</dbReference>
<keyword evidence="12" id="KW-1185">Reference proteome</keyword>
<dbReference type="AlphaFoldDB" id="A0A419T4F9"/>
<feature type="transmembrane region" description="Helical" evidence="9">
    <location>
        <begin position="282"/>
        <end position="302"/>
    </location>
</feature>
<evidence type="ECO:0000256" key="6">
    <source>
        <dbReference type="ARBA" id="ARBA00022989"/>
    </source>
</evidence>
<dbReference type="PANTHER" id="PTHR33989">
    <property type="match status" value="1"/>
</dbReference>
<feature type="transmembrane region" description="Helical" evidence="9">
    <location>
        <begin position="107"/>
        <end position="125"/>
    </location>
</feature>
<evidence type="ECO:0000256" key="7">
    <source>
        <dbReference type="ARBA" id="ARBA00023136"/>
    </source>
</evidence>
<feature type="transmembrane region" description="Helical" evidence="9">
    <location>
        <begin position="174"/>
        <end position="197"/>
    </location>
</feature>
<gene>
    <name evidence="11" type="ORF">BET03_03065</name>
</gene>
<comment type="function">
    <text evidence="8">The phosphoenolpyruvate-dependent sugar phosphotransferase system (PTS), a major carbohydrate active -transport system, catalyzes the phosphorylation of incoming sugar substrates concomitant with their translocation across the cell membrane.</text>
</comment>
<protein>
    <recommendedName>
        <fullName evidence="8">Permease IIC component</fullName>
    </recommendedName>
</protein>
<evidence type="ECO:0000256" key="3">
    <source>
        <dbReference type="ARBA" id="ARBA00022475"/>
    </source>
</evidence>
<evidence type="ECO:0000313" key="12">
    <source>
        <dbReference type="Proteomes" id="UP000284177"/>
    </source>
</evidence>
<dbReference type="RefSeq" id="WP_120168741.1">
    <property type="nucleotide sequence ID" value="NZ_MCIB01000012.1"/>
</dbReference>
<dbReference type="EMBL" id="MCIB01000012">
    <property type="protein sequence ID" value="RKD32306.1"/>
    <property type="molecule type" value="Genomic_DNA"/>
</dbReference>
<dbReference type="InterPro" id="IPR004501">
    <property type="entry name" value="PTS_EIIC_3"/>
</dbReference>
<proteinExistence type="predicted"/>
<dbReference type="PIRSF" id="PIRSF006351">
    <property type="entry name" value="PTS_EIIC-Cellobiose"/>
    <property type="match status" value="1"/>
</dbReference>
<dbReference type="InterPro" id="IPR003352">
    <property type="entry name" value="PTS_EIIC"/>
</dbReference>
<feature type="transmembrane region" description="Helical" evidence="9">
    <location>
        <begin position="131"/>
        <end position="154"/>
    </location>
</feature>
<keyword evidence="2 8" id="KW-0813">Transport</keyword>